<evidence type="ECO:0000313" key="9">
    <source>
        <dbReference type="EMBL" id="MPM37881.1"/>
    </source>
</evidence>
<feature type="transmembrane region" description="Helical" evidence="8">
    <location>
        <begin position="20"/>
        <end position="36"/>
    </location>
</feature>
<accession>A0A644ZDA9</accession>
<reference evidence="9" key="1">
    <citation type="submission" date="2019-08" db="EMBL/GenBank/DDBJ databases">
        <authorList>
            <person name="Kucharzyk K."/>
            <person name="Murdoch R.W."/>
            <person name="Higgins S."/>
            <person name="Loffler F."/>
        </authorList>
    </citation>
    <scope>NUCLEOTIDE SEQUENCE</scope>
</reference>
<sequence length="90" mass="9547">MAGTVLGIVAGGLITDVKPFALDYALPAMFIALLVLQIKSRLHLMVALFGGMLSIVLWLVGVTQWNVIFATILAATFGAGVETWTKQPSS</sequence>
<dbReference type="PANTHER" id="PTHR34979:SF1">
    <property type="entry name" value="INNER MEMBRANE PROTEIN YGAZ"/>
    <property type="match status" value="1"/>
</dbReference>
<evidence type="ECO:0000256" key="3">
    <source>
        <dbReference type="ARBA" id="ARBA00022448"/>
    </source>
</evidence>
<name>A0A644ZDA9_9ZZZZ</name>
<evidence type="ECO:0000256" key="6">
    <source>
        <dbReference type="ARBA" id="ARBA00022989"/>
    </source>
</evidence>
<proteinExistence type="inferred from homology"/>
<comment type="similarity">
    <text evidence="2">Belongs to the AzlC family.</text>
</comment>
<evidence type="ECO:0000256" key="7">
    <source>
        <dbReference type="ARBA" id="ARBA00023136"/>
    </source>
</evidence>
<keyword evidence="4" id="KW-1003">Cell membrane</keyword>
<dbReference type="InterPro" id="IPR011606">
    <property type="entry name" value="Brnchd-chn_aa_trnsp_permease"/>
</dbReference>
<evidence type="ECO:0000256" key="1">
    <source>
        <dbReference type="ARBA" id="ARBA00004651"/>
    </source>
</evidence>
<dbReference type="PANTHER" id="PTHR34979">
    <property type="entry name" value="INNER MEMBRANE PROTEIN YGAZ"/>
    <property type="match status" value="1"/>
</dbReference>
<keyword evidence="3" id="KW-0813">Transport</keyword>
<dbReference type="EMBL" id="VSSQ01008098">
    <property type="protein sequence ID" value="MPM37881.1"/>
    <property type="molecule type" value="Genomic_DNA"/>
</dbReference>
<evidence type="ECO:0000256" key="2">
    <source>
        <dbReference type="ARBA" id="ARBA00010735"/>
    </source>
</evidence>
<keyword evidence="5 8" id="KW-0812">Transmembrane</keyword>
<dbReference type="GO" id="GO:1903785">
    <property type="term" value="P:L-valine transmembrane transport"/>
    <property type="evidence" value="ECO:0007669"/>
    <property type="project" value="TreeGrafter"/>
</dbReference>
<organism evidence="9">
    <name type="scientific">bioreactor metagenome</name>
    <dbReference type="NCBI Taxonomy" id="1076179"/>
    <lineage>
        <taxon>unclassified sequences</taxon>
        <taxon>metagenomes</taxon>
        <taxon>ecological metagenomes</taxon>
    </lineage>
</organism>
<keyword evidence="7 8" id="KW-0472">Membrane</keyword>
<evidence type="ECO:0008006" key="10">
    <source>
        <dbReference type="Google" id="ProtNLM"/>
    </source>
</evidence>
<gene>
    <name evidence="9" type="ORF">SDC9_84501</name>
</gene>
<comment type="subcellular location">
    <subcellularLocation>
        <location evidence="1">Cell membrane</location>
        <topology evidence="1">Multi-pass membrane protein</topology>
    </subcellularLocation>
</comment>
<dbReference type="GO" id="GO:0005886">
    <property type="term" value="C:plasma membrane"/>
    <property type="evidence" value="ECO:0007669"/>
    <property type="project" value="UniProtKB-SubCell"/>
</dbReference>
<feature type="transmembrane region" description="Helical" evidence="8">
    <location>
        <begin position="43"/>
        <end position="61"/>
    </location>
</feature>
<evidence type="ECO:0000256" key="5">
    <source>
        <dbReference type="ARBA" id="ARBA00022692"/>
    </source>
</evidence>
<keyword evidence="6 8" id="KW-1133">Transmembrane helix</keyword>
<evidence type="ECO:0000256" key="8">
    <source>
        <dbReference type="SAM" id="Phobius"/>
    </source>
</evidence>
<dbReference type="AlphaFoldDB" id="A0A644ZDA9"/>
<comment type="caution">
    <text evidence="9">The sequence shown here is derived from an EMBL/GenBank/DDBJ whole genome shotgun (WGS) entry which is preliminary data.</text>
</comment>
<evidence type="ECO:0000256" key="4">
    <source>
        <dbReference type="ARBA" id="ARBA00022475"/>
    </source>
</evidence>
<protein>
    <recommendedName>
        <fullName evidence="10">Inner membrane protein YgaZ</fullName>
    </recommendedName>
</protein>